<accession>A0A401JFD8</accession>
<dbReference type="PANTHER" id="PTHR35271">
    <property type="entry name" value="ABC TRANSPORTER, SUBSTRATE-BINDING LIPOPROTEIN-RELATED"/>
    <property type="match status" value="1"/>
</dbReference>
<dbReference type="AlphaFoldDB" id="A0A401JFD8"/>
<dbReference type="Gene3D" id="3.40.50.2300">
    <property type="match status" value="1"/>
</dbReference>
<sequence length="313" mass="34169">MGKRLYLVPDTLQLWLAVLLCMGFVTEGCARQVVLVLSERSAPYLEAAAAISSGLAEADGKLALRILSMNEVRDSGFGADTLLVPLGVKATEALARSPGVAPVLAGLLPRQHYEKILRELVLRARRHQFSAVSLDQPYPRQFRLLNAALPDIKQVGVLLGSATLSERDMLEEAAEDSRLQLVTKTLDNVTTLFPDIDAVLLHSDALLLLPDVEVVNRASLQSLILTSYRQRRPVLGYSAALVKAGALLAVYSTPEQIGRQIAEIIRRKPFVLPPPQPPRYFSVMVNRNVARALSLTIPADAQLYAALQAEPQP</sequence>
<name>A0A401JFD8_9PROT</name>
<reference evidence="1 2" key="1">
    <citation type="journal article" date="2019" name="Front. Microbiol.">
        <title>Genomes of Neutrophilic Sulfur-Oxidizing Chemolithoautotrophs Representing 9 Proteobacterial Species From 8 Genera.</title>
        <authorList>
            <person name="Watanabe T."/>
            <person name="Kojima H."/>
            <person name="Umezawa K."/>
            <person name="Hori C."/>
            <person name="Takasuka T.E."/>
            <person name="Kato Y."/>
            <person name="Fukui M."/>
        </authorList>
    </citation>
    <scope>NUCLEOTIDE SEQUENCE [LARGE SCALE GENOMIC DNA]</scope>
    <source>
        <strain evidence="1 2">TTN</strain>
    </source>
</reference>
<organism evidence="1 2">
    <name type="scientific">Sulfuriferula multivorans</name>
    <dbReference type="NCBI Taxonomy" id="1559896"/>
    <lineage>
        <taxon>Bacteria</taxon>
        <taxon>Pseudomonadati</taxon>
        <taxon>Pseudomonadota</taxon>
        <taxon>Betaproteobacteria</taxon>
        <taxon>Nitrosomonadales</taxon>
        <taxon>Sulfuricellaceae</taxon>
        <taxon>Sulfuriferula</taxon>
    </lineage>
</organism>
<protein>
    <recommendedName>
        <fullName evidence="3">ABC transporter substrate-binding protein</fullName>
    </recommendedName>
</protein>
<proteinExistence type="predicted"/>
<dbReference type="InterPro" id="IPR007487">
    <property type="entry name" value="ABC_transpt-TYRBP-like"/>
</dbReference>
<dbReference type="Proteomes" id="UP000286806">
    <property type="component" value="Unassembled WGS sequence"/>
</dbReference>
<dbReference type="EMBL" id="BGOW01000017">
    <property type="protein sequence ID" value="GBL46345.1"/>
    <property type="molecule type" value="Genomic_DNA"/>
</dbReference>
<dbReference type="Pfam" id="PF04392">
    <property type="entry name" value="ABC_sub_bind"/>
    <property type="match status" value="1"/>
</dbReference>
<evidence type="ECO:0000313" key="1">
    <source>
        <dbReference type="EMBL" id="GBL46345.1"/>
    </source>
</evidence>
<comment type="caution">
    <text evidence="1">The sequence shown here is derived from an EMBL/GenBank/DDBJ whole genome shotgun (WGS) entry which is preliminary data.</text>
</comment>
<gene>
    <name evidence="1" type="ORF">SFMTTN_2158</name>
</gene>
<dbReference type="PANTHER" id="PTHR35271:SF1">
    <property type="entry name" value="ABC TRANSPORTER, SUBSTRATE-BINDING LIPOPROTEIN"/>
    <property type="match status" value="1"/>
</dbReference>
<keyword evidence="2" id="KW-1185">Reference proteome</keyword>
<evidence type="ECO:0008006" key="3">
    <source>
        <dbReference type="Google" id="ProtNLM"/>
    </source>
</evidence>
<dbReference type="RefSeq" id="WP_189836372.1">
    <property type="nucleotide sequence ID" value="NZ_BGOW01000017.1"/>
</dbReference>
<evidence type="ECO:0000313" key="2">
    <source>
        <dbReference type="Proteomes" id="UP000286806"/>
    </source>
</evidence>